<evidence type="ECO:0000313" key="2">
    <source>
        <dbReference type="EMBL" id="TKA81512.1"/>
    </source>
</evidence>
<feature type="region of interest" description="Disordered" evidence="1">
    <location>
        <begin position="130"/>
        <end position="151"/>
    </location>
</feature>
<protein>
    <submittedName>
        <fullName evidence="2">Uncharacterized protein</fullName>
    </submittedName>
</protein>
<sequence length="151" mass="17011">MVPSLLSSARARRRHARSHDLTIPEDQVQMQQLIQARHLTRVPSGDLVPDLPPPVPELILPTYEEPSVFSMNLPLDPGAAVFVPRTRFGTATGSELSVTGGLEPPWSSLDKNEDENQFMMLEEDRRIWQERHEAGSLESTPPGEGRFERYL</sequence>
<accession>A0A4U0XUM3</accession>
<proteinExistence type="predicted"/>
<dbReference type="OrthoDB" id="3945772at2759"/>
<dbReference type="EMBL" id="NAJQ01000050">
    <property type="protein sequence ID" value="TKA81512.1"/>
    <property type="molecule type" value="Genomic_DNA"/>
</dbReference>
<comment type="caution">
    <text evidence="2">The sequence shown here is derived from an EMBL/GenBank/DDBJ whole genome shotgun (WGS) entry which is preliminary data.</text>
</comment>
<name>A0A4U0XUM3_9PEZI</name>
<gene>
    <name evidence="2" type="ORF">B0A55_02990</name>
</gene>
<keyword evidence="3" id="KW-1185">Reference proteome</keyword>
<evidence type="ECO:0000256" key="1">
    <source>
        <dbReference type="SAM" id="MobiDB-lite"/>
    </source>
</evidence>
<dbReference type="Proteomes" id="UP000309340">
    <property type="component" value="Unassembled WGS sequence"/>
</dbReference>
<dbReference type="AlphaFoldDB" id="A0A4U0XUM3"/>
<reference evidence="2 3" key="1">
    <citation type="submission" date="2017-03" db="EMBL/GenBank/DDBJ databases">
        <title>Genomes of endolithic fungi from Antarctica.</title>
        <authorList>
            <person name="Coleine C."/>
            <person name="Masonjones S."/>
            <person name="Stajich J.E."/>
        </authorList>
    </citation>
    <scope>NUCLEOTIDE SEQUENCE [LARGE SCALE GENOMIC DNA]</scope>
    <source>
        <strain evidence="2 3">CCFEE 5184</strain>
    </source>
</reference>
<evidence type="ECO:0000313" key="3">
    <source>
        <dbReference type="Proteomes" id="UP000309340"/>
    </source>
</evidence>
<organism evidence="2 3">
    <name type="scientific">Friedmanniomyces simplex</name>
    <dbReference type="NCBI Taxonomy" id="329884"/>
    <lineage>
        <taxon>Eukaryota</taxon>
        <taxon>Fungi</taxon>
        <taxon>Dikarya</taxon>
        <taxon>Ascomycota</taxon>
        <taxon>Pezizomycotina</taxon>
        <taxon>Dothideomycetes</taxon>
        <taxon>Dothideomycetidae</taxon>
        <taxon>Mycosphaerellales</taxon>
        <taxon>Teratosphaeriaceae</taxon>
        <taxon>Friedmanniomyces</taxon>
    </lineage>
</organism>